<gene>
    <name evidence="1" type="ORF">GCM10007977_000850</name>
</gene>
<keyword evidence="2" id="KW-1185">Reference proteome</keyword>
<name>A0A917SZD0_9ACTN</name>
<protein>
    <submittedName>
        <fullName evidence="1">Uncharacterized protein</fullName>
    </submittedName>
</protein>
<dbReference type="Proteomes" id="UP000642070">
    <property type="component" value="Unassembled WGS sequence"/>
</dbReference>
<sequence>MTRYARAAAAPPDDRPGVQVTWARLPVLWWRDVAVTTREPVELNEVDTFTIAAVERLGRLSAEAFEAFTGLPPLIFAGIARRLHSLALLDWRDGALRPFTGAARPTEAPARSGTATIDLLYLPTTDDLVVVGEGLGEWERRVPKVSVAAPLPERLHRVSVRTLLSERIAARRVANLPENVVGLPDGADEPLTAMAGADRTPPLPMCPVVEVAATVLQDGARPTVRVDVACGSGKAVTVDLSGAAGLVARWSALAADLAAEPGDAEAAMRAIGLTEPPWPAPRRDGPGRWRVTVDGAQARALAGTGLLTAPIGLEVRHTHARIVAAVRLAPGDAEAAAMIDLDAALQKALQDGVPAHDAAERGRLMARAWQLRYFPLVHAMREAEDFDYA</sequence>
<organism evidence="1 2">
    <name type="scientific">Dactylosporangium sucinum</name>
    <dbReference type="NCBI Taxonomy" id="1424081"/>
    <lineage>
        <taxon>Bacteria</taxon>
        <taxon>Bacillati</taxon>
        <taxon>Actinomycetota</taxon>
        <taxon>Actinomycetes</taxon>
        <taxon>Micromonosporales</taxon>
        <taxon>Micromonosporaceae</taxon>
        <taxon>Dactylosporangium</taxon>
    </lineage>
</organism>
<dbReference type="AlphaFoldDB" id="A0A917SZD0"/>
<evidence type="ECO:0000313" key="1">
    <source>
        <dbReference type="EMBL" id="GGM03344.1"/>
    </source>
</evidence>
<dbReference type="RefSeq" id="WP_190247645.1">
    <property type="nucleotide sequence ID" value="NZ_BMPI01000001.1"/>
</dbReference>
<comment type="caution">
    <text evidence="1">The sequence shown here is derived from an EMBL/GenBank/DDBJ whole genome shotgun (WGS) entry which is preliminary data.</text>
</comment>
<reference evidence="1" key="2">
    <citation type="submission" date="2020-09" db="EMBL/GenBank/DDBJ databases">
        <authorList>
            <person name="Sun Q."/>
            <person name="Ohkuma M."/>
        </authorList>
    </citation>
    <scope>NUCLEOTIDE SEQUENCE</scope>
    <source>
        <strain evidence="1">JCM 19831</strain>
    </source>
</reference>
<accession>A0A917SZD0</accession>
<evidence type="ECO:0000313" key="2">
    <source>
        <dbReference type="Proteomes" id="UP000642070"/>
    </source>
</evidence>
<dbReference type="EMBL" id="BMPI01000001">
    <property type="protein sequence ID" value="GGM03344.1"/>
    <property type="molecule type" value="Genomic_DNA"/>
</dbReference>
<reference evidence="1" key="1">
    <citation type="journal article" date="2014" name="Int. J. Syst. Evol. Microbiol.">
        <title>Complete genome sequence of Corynebacterium casei LMG S-19264T (=DSM 44701T), isolated from a smear-ripened cheese.</title>
        <authorList>
            <consortium name="US DOE Joint Genome Institute (JGI-PGF)"/>
            <person name="Walter F."/>
            <person name="Albersmeier A."/>
            <person name="Kalinowski J."/>
            <person name="Ruckert C."/>
        </authorList>
    </citation>
    <scope>NUCLEOTIDE SEQUENCE</scope>
    <source>
        <strain evidence="1">JCM 19831</strain>
    </source>
</reference>
<proteinExistence type="predicted"/>